<dbReference type="SUPFAM" id="SSF52833">
    <property type="entry name" value="Thioredoxin-like"/>
    <property type="match status" value="1"/>
</dbReference>
<dbReference type="InterPro" id="IPR017937">
    <property type="entry name" value="Thioredoxin_CS"/>
</dbReference>
<dbReference type="PANTHER" id="PTHR42852">
    <property type="entry name" value="THIOL:DISULFIDE INTERCHANGE PROTEIN DSBE"/>
    <property type="match status" value="1"/>
</dbReference>
<name>A0A921AUM4_9BACT</name>
<feature type="domain" description="Thioredoxin" evidence="2">
    <location>
        <begin position="21"/>
        <end position="171"/>
    </location>
</feature>
<dbReference type="InterPro" id="IPR013766">
    <property type="entry name" value="Thioredoxin_domain"/>
</dbReference>
<accession>A0A921AUM4</accession>
<reference evidence="3" key="2">
    <citation type="submission" date="2021-09" db="EMBL/GenBank/DDBJ databases">
        <authorList>
            <person name="Gilroy R."/>
        </authorList>
    </citation>
    <scope>NUCLEOTIDE SEQUENCE</scope>
    <source>
        <strain evidence="3">ChiGjej2B2-19336</strain>
    </source>
</reference>
<proteinExistence type="predicted"/>
<sequence>MVGIPSGFFRRLTGVVIAGMIAFTLACPVGEAPAQEGGRHLKPVHTYELLDELAANHGKVILVNFFAAFCGPCRREIPELIKMRKEIPEEELLIIGVAIDENIREADSFVKSMGMLGAYPVYYGGEELARAYRIDAIPFNVIYNRDGHIEVSEAGYVPAPEMKQFLMSLIRR</sequence>
<reference evidence="3" key="1">
    <citation type="journal article" date="2021" name="PeerJ">
        <title>Extensive microbial diversity within the chicken gut microbiome revealed by metagenomics and culture.</title>
        <authorList>
            <person name="Gilroy R."/>
            <person name="Ravi A."/>
            <person name="Getino M."/>
            <person name="Pursley I."/>
            <person name="Horton D.L."/>
            <person name="Alikhan N.F."/>
            <person name="Baker D."/>
            <person name="Gharbi K."/>
            <person name="Hall N."/>
            <person name="Watson M."/>
            <person name="Adriaenssens E.M."/>
            <person name="Foster-Nyarko E."/>
            <person name="Jarju S."/>
            <person name="Secka A."/>
            <person name="Antonio M."/>
            <person name="Oren A."/>
            <person name="Chaudhuri R.R."/>
            <person name="La Ragione R."/>
            <person name="Hildebrand F."/>
            <person name="Pallen M.J."/>
        </authorList>
    </citation>
    <scope>NUCLEOTIDE SEQUENCE</scope>
    <source>
        <strain evidence="3">ChiGjej2B2-19336</strain>
    </source>
</reference>
<evidence type="ECO:0000256" key="1">
    <source>
        <dbReference type="ARBA" id="ARBA00023284"/>
    </source>
</evidence>
<dbReference type="AlphaFoldDB" id="A0A921AUM4"/>
<dbReference type="RefSeq" id="WP_304120375.1">
    <property type="nucleotide sequence ID" value="NZ_DYZA01000019.1"/>
</dbReference>
<dbReference type="InterPro" id="IPR050553">
    <property type="entry name" value="Thioredoxin_ResA/DsbE_sf"/>
</dbReference>
<dbReference type="Gene3D" id="3.40.30.10">
    <property type="entry name" value="Glutaredoxin"/>
    <property type="match status" value="1"/>
</dbReference>
<dbReference type="Proteomes" id="UP000698963">
    <property type="component" value="Unassembled WGS sequence"/>
</dbReference>
<dbReference type="GO" id="GO:0016209">
    <property type="term" value="F:antioxidant activity"/>
    <property type="evidence" value="ECO:0007669"/>
    <property type="project" value="InterPro"/>
</dbReference>
<evidence type="ECO:0000313" key="3">
    <source>
        <dbReference type="EMBL" id="HJD96205.1"/>
    </source>
</evidence>
<dbReference type="InterPro" id="IPR000866">
    <property type="entry name" value="AhpC/TSA"/>
</dbReference>
<dbReference type="Pfam" id="PF00578">
    <property type="entry name" value="AhpC-TSA"/>
    <property type="match status" value="1"/>
</dbReference>
<evidence type="ECO:0000313" key="4">
    <source>
        <dbReference type="Proteomes" id="UP000698963"/>
    </source>
</evidence>
<dbReference type="InterPro" id="IPR036249">
    <property type="entry name" value="Thioredoxin-like_sf"/>
</dbReference>
<dbReference type="PROSITE" id="PS51352">
    <property type="entry name" value="THIOREDOXIN_2"/>
    <property type="match status" value="1"/>
</dbReference>
<dbReference type="PROSITE" id="PS00194">
    <property type="entry name" value="THIOREDOXIN_1"/>
    <property type="match status" value="1"/>
</dbReference>
<dbReference type="CDD" id="cd02966">
    <property type="entry name" value="TlpA_like_family"/>
    <property type="match status" value="1"/>
</dbReference>
<protein>
    <submittedName>
        <fullName evidence="3">Redoxin family protein</fullName>
    </submittedName>
</protein>
<keyword evidence="1" id="KW-0676">Redox-active center</keyword>
<dbReference type="EMBL" id="DYZA01000019">
    <property type="protein sequence ID" value="HJD96205.1"/>
    <property type="molecule type" value="Genomic_DNA"/>
</dbReference>
<evidence type="ECO:0000259" key="2">
    <source>
        <dbReference type="PROSITE" id="PS51352"/>
    </source>
</evidence>
<dbReference type="PANTHER" id="PTHR42852:SF13">
    <property type="entry name" value="PROTEIN DIPZ"/>
    <property type="match status" value="1"/>
</dbReference>
<organism evidence="3 4">
    <name type="scientific">Mailhella massiliensis</name>
    <dbReference type="NCBI Taxonomy" id="1903261"/>
    <lineage>
        <taxon>Bacteria</taxon>
        <taxon>Pseudomonadati</taxon>
        <taxon>Thermodesulfobacteriota</taxon>
        <taxon>Desulfovibrionia</taxon>
        <taxon>Desulfovibrionales</taxon>
        <taxon>Desulfovibrionaceae</taxon>
        <taxon>Mailhella</taxon>
    </lineage>
</organism>
<comment type="caution">
    <text evidence="3">The sequence shown here is derived from an EMBL/GenBank/DDBJ whole genome shotgun (WGS) entry which is preliminary data.</text>
</comment>
<dbReference type="GO" id="GO:0016491">
    <property type="term" value="F:oxidoreductase activity"/>
    <property type="evidence" value="ECO:0007669"/>
    <property type="project" value="InterPro"/>
</dbReference>
<gene>
    <name evidence="3" type="ORF">K8W16_00960</name>
</gene>